<feature type="transmembrane region" description="Helical" evidence="7">
    <location>
        <begin position="291"/>
        <end position="316"/>
    </location>
</feature>
<dbReference type="InterPro" id="IPR001915">
    <property type="entry name" value="Peptidase_M48"/>
</dbReference>
<dbReference type="EMBL" id="VIWX01000002">
    <property type="protein sequence ID" value="TWF95573.1"/>
    <property type="molecule type" value="Genomic_DNA"/>
</dbReference>
<evidence type="ECO:0000256" key="7">
    <source>
        <dbReference type="SAM" id="Phobius"/>
    </source>
</evidence>
<dbReference type="GO" id="GO:0046872">
    <property type="term" value="F:metal ion binding"/>
    <property type="evidence" value="ECO:0007669"/>
    <property type="project" value="UniProtKB-KW"/>
</dbReference>
<reference evidence="9 10" key="1">
    <citation type="submission" date="2019-06" db="EMBL/GenBank/DDBJ databases">
        <title>Sequencing the genomes of 1000 actinobacteria strains.</title>
        <authorList>
            <person name="Klenk H.-P."/>
        </authorList>
    </citation>
    <scope>NUCLEOTIDE SEQUENCE [LARGE SCALE GENOMIC DNA]</scope>
    <source>
        <strain evidence="9 10">DSM 46699</strain>
    </source>
</reference>
<keyword evidence="7" id="KW-0812">Transmembrane</keyword>
<organism evidence="9 10">
    <name type="scientific">Saccharopolyspora dendranthemae</name>
    <dbReference type="NCBI Taxonomy" id="1181886"/>
    <lineage>
        <taxon>Bacteria</taxon>
        <taxon>Bacillati</taxon>
        <taxon>Actinomycetota</taxon>
        <taxon>Actinomycetes</taxon>
        <taxon>Pseudonocardiales</taxon>
        <taxon>Pseudonocardiaceae</taxon>
        <taxon>Saccharopolyspora</taxon>
    </lineage>
</organism>
<comment type="similarity">
    <text evidence="6">Belongs to the peptidase M48 family.</text>
</comment>
<evidence type="ECO:0000256" key="3">
    <source>
        <dbReference type="ARBA" id="ARBA00022801"/>
    </source>
</evidence>
<keyword evidence="7" id="KW-0472">Membrane</keyword>
<dbReference type="PANTHER" id="PTHR34978">
    <property type="entry name" value="POSSIBLE SENSOR-TRANSDUCER PROTEIN BLAR"/>
    <property type="match status" value="1"/>
</dbReference>
<dbReference type="OrthoDB" id="9785340at2"/>
<sequence length="317" mass="32802">MTIAIGLLAGAIAIAVFGPLYLRLLLHPRVAPGIALAGWVTSPLVAVASAIAGATLLLIPNNASVDGTIGMAKSCVNVVHGQAAAWEHLFRLAGAALVTIAVLRVLVVTVSQVRKDAALRRRHLTAVRLLSREDPDSRVLWLDQDQPVAYSVGGRRGAIVATTGVQRLDAEAREAVLAHERAHLSGRHHALVLIVTALAKALPFVPLFRAATPAVRVLVELSADASASQRCGPRSVRAALRAVTADAVPATSLAMSGESTRLRLHWLGSSAPGGRLRARCAAAAIASASPAVLAVGVVACLVLLYCFSATAVAGTYP</sequence>
<evidence type="ECO:0000256" key="6">
    <source>
        <dbReference type="RuleBase" id="RU003983"/>
    </source>
</evidence>
<dbReference type="Pfam" id="PF01435">
    <property type="entry name" value="Peptidase_M48"/>
    <property type="match status" value="1"/>
</dbReference>
<feature type="transmembrane region" description="Helical" evidence="7">
    <location>
        <begin position="6"/>
        <end position="26"/>
    </location>
</feature>
<evidence type="ECO:0000256" key="1">
    <source>
        <dbReference type="ARBA" id="ARBA00022670"/>
    </source>
</evidence>
<keyword evidence="5 6" id="KW-0482">Metalloprotease</keyword>
<keyword evidence="1 6" id="KW-0645">Protease</keyword>
<dbReference type="PANTHER" id="PTHR34978:SF3">
    <property type="entry name" value="SLR0241 PROTEIN"/>
    <property type="match status" value="1"/>
</dbReference>
<evidence type="ECO:0000313" key="9">
    <source>
        <dbReference type="EMBL" id="TWF95573.1"/>
    </source>
</evidence>
<keyword evidence="3 6" id="KW-0378">Hydrolase</keyword>
<proteinExistence type="inferred from homology"/>
<feature type="transmembrane region" description="Helical" evidence="7">
    <location>
        <begin position="33"/>
        <end position="59"/>
    </location>
</feature>
<dbReference type="RefSeq" id="WP_145738561.1">
    <property type="nucleotide sequence ID" value="NZ_VIWX01000002.1"/>
</dbReference>
<keyword evidence="7" id="KW-1133">Transmembrane helix</keyword>
<evidence type="ECO:0000313" key="10">
    <source>
        <dbReference type="Proteomes" id="UP000316184"/>
    </source>
</evidence>
<keyword evidence="10" id="KW-1185">Reference proteome</keyword>
<evidence type="ECO:0000256" key="4">
    <source>
        <dbReference type="ARBA" id="ARBA00022833"/>
    </source>
</evidence>
<feature type="transmembrane region" description="Helical" evidence="7">
    <location>
        <begin position="92"/>
        <end position="113"/>
    </location>
</feature>
<comment type="cofactor">
    <cofactor evidence="6">
        <name>Zn(2+)</name>
        <dbReference type="ChEBI" id="CHEBI:29105"/>
    </cofactor>
    <text evidence="6">Binds 1 zinc ion per subunit.</text>
</comment>
<comment type="caution">
    <text evidence="9">The sequence shown here is derived from an EMBL/GenBank/DDBJ whole genome shotgun (WGS) entry which is preliminary data.</text>
</comment>
<dbReference type="Gene3D" id="3.30.2010.10">
    <property type="entry name" value="Metalloproteases ('zincins'), catalytic domain"/>
    <property type="match status" value="1"/>
</dbReference>
<gene>
    <name evidence="9" type="ORF">FHU35_12570</name>
</gene>
<dbReference type="GO" id="GO:0004222">
    <property type="term" value="F:metalloendopeptidase activity"/>
    <property type="evidence" value="ECO:0007669"/>
    <property type="project" value="InterPro"/>
</dbReference>
<evidence type="ECO:0000256" key="2">
    <source>
        <dbReference type="ARBA" id="ARBA00022723"/>
    </source>
</evidence>
<dbReference type="CDD" id="cd07326">
    <property type="entry name" value="M56_BlaR1_MecR1_like"/>
    <property type="match status" value="1"/>
</dbReference>
<keyword evidence="2" id="KW-0479">Metal-binding</keyword>
<name>A0A561U892_9PSEU</name>
<dbReference type="AlphaFoldDB" id="A0A561U892"/>
<feature type="domain" description="Peptidase M48" evidence="8">
    <location>
        <begin position="115"/>
        <end position="202"/>
    </location>
</feature>
<protein>
    <submittedName>
        <fullName evidence="9">Beta-lactamase regulating signal transducer with metallopeptidase domain</fullName>
    </submittedName>
</protein>
<evidence type="ECO:0000259" key="8">
    <source>
        <dbReference type="Pfam" id="PF01435"/>
    </source>
</evidence>
<accession>A0A561U892</accession>
<evidence type="ECO:0000256" key="5">
    <source>
        <dbReference type="ARBA" id="ARBA00023049"/>
    </source>
</evidence>
<dbReference type="InterPro" id="IPR052173">
    <property type="entry name" value="Beta-lactam_resp_regulator"/>
</dbReference>
<dbReference type="Proteomes" id="UP000316184">
    <property type="component" value="Unassembled WGS sequence"/>
</dbReference>
<keyword evidence="4 6" id="KW-0862">Zinc</keyword>
<dbReference type="GO" id="GO:0006508">
    <property type="term" value="P:proteolysis"/>
    <property type="evidence" value="ECO:0007669"/>
    <property type="project" value="UniProtKB-KW"/>
</dbReference>